<dbReference type="Proteomes" id="UP000192907">
    <property type="component" value="Unassembled WGS sequence"/>
</dbReference>
<evidence type="ECO:0000256" key="6">
    <source>
        <dbReference type="ARBA" id="ARBA00022801"/>
    </source>
</evidence>
<dbReference type="RefSeq" id="WP_132321062.1">
    <property type="nucleotide sequence ID" value="NZ_FWZT01000013.1"/>
</dbReference>
<evidence type="ECO:0000256" key="5">
    <source>
        <dbReference type="ARBA" id="ARBA00022771"/>
    </source>
</evidence>
<evidence type="ECO:0000259" key="14">
    <source>
        <dbReference type="PROSITE" id="PS51066"/>
    </source>
</evidence>
<evidence type="ECO:0000313" key="16">
    <source>
        <dbReference type="EMBL" id="SMF43094.1"/>
    </source>
</evidence>
<dbReference type="NCBIfam" id="NF007763">
    <property type="entry name" value="PRK10445.1"/>
    <property type="match status" value="1"/>
</dbReference>
<dbReference type="SUPFAM" id="SSF57716">
    <property type="entry name" value="Glucocorticoid receptor-like (DNA-binding domain)"/>
    <property type="match status" value="1"/>
</dbReference>
<evidence type="ECO:0000256" key="1">
    <source>
        <dbReference type="ARBA" id="ARBA00009409"/>
    </source>
</evidence>
<dbReference type="SMART" id="SM01232">
    <property type="entry name" value="H2TH"/>
    <property type="match status" value="1"/>
</dbReference>
<evidence type="ECO:0000256" key="9">
    <source>
        <dbReference type="ARBA" id="ARBA00023204"/>
    </source>
</evidence>
<evidence type="ECO:0000256" key="10">
    <source>
        <dbReference type="ARBA" id="ARBA00023239"/>
    </source>
</evidence>
<keyword evidence="11" id="KW-0511">Multifunctional enzyme</keyword>
<dbReference type="InterPro" id="IPR010979">
    <property type="entry name" value="Ribosomal_uS13-like_H2TH"/>
</dbReference>
<dbReference type="OrthoDB" id="5657047at2"/>
<dbReference type="GO" id="GO:0006284">
    <property type="term" value="P:base-excision repair"/>
    <property type="evidence" value="ECO:0007669"/>
    <property type="project" value="InterPro"/>
</dbReference>
<sequence>MPEGPEIKNAADRIAKALVGLEVEKIQFAFEHLKPYQSEIRGNIVEKVEARGKAMLIDFSSGLHLYSHNQLYGVWRISKAGNYPKTKRQLRVEIRNQTRSALLYSASDIEVLQSHELAKHPFLSKLGPDVLSSETDWKTVKTRLESTSFRRRRLSTLLLDQQFLCGLGNYLRSEILFLSRLHPNSRPVDLCNYQLEVLASTILETSRQAYEQKGITNDLLRVEQLKADGLKRWQYRHHVFSRTGQPCYECGCLIRKESFNNRRCYLCPQCQSPG</sequence>
<dbReference type="PANTHER" id="PTHR42697:SF1">
    <property type="entry name" value="ENDONUCLEASE 8"/>
    <property type="match status" value="1"/>
</dbReference>
<evidence type="ECO:0000256" key="3">
    <source>
        <dbReference type="ARBA" id="ARBA00022723"/>
    </source>
</evidence>
<keyword evidence="10" id="KW-0456">Lyase</keyword>
<evidence type="ECO:0000256" key="8">
    <source>
        <dbReference type="ARBA" id="ARBA00023125"/>
    </source>
</evidence>
<dbReference type="SUPFAM" id="SSF46946">
    <property type="entry name" value="S13-like H2TH domain"/>
    <property type="match status" value="1"/>
</dbReference>
<keyword evidence="12" id="KW-0326">Glycosidase</keyword>
<dbReference type="PANTHER" id="PTHR42697">
    <property type="entry name" value="ENDONUCLEASE 8"/>
    <property type="match status" value="1"/>
</dbReference>
<dbReference type="AlphaFoldDB" id="A0A1Y6CAI0"/>
<keyword evidence="16" id="KW-0540">Nuclease</keyword>
<keyword evidence="5 13" id="KW-0863">Zinc-finger</keyword>
<evidence type="ECO:0000256" key="12">
    <source>
        <dbReference type="ARBA" id="ARBA00023295"/>
    </source>
</evidence>
<organism evidence="16 17">
    <name type="scientific">Pseudobacteriovorax antillogorgiicola</name>
    <dbReference type="NCBI Taxonomy" id="1513793"/>
    <lineage>
        <taxon>Bacteria</taxon>
        <taxon>Pseudomonadati</taxon>
        <taxon>Bdellovibrionota</taxon>
        <taxon>Oligoflexia</taxon>
        <taxon>Oligoflexales</taxon>
        <taxon>Pseudobacteriovoracaceae</taxon>
        <taxon>Pseudobacteriovorax</taxon>
    </lineage>
</organism>
<keyword evidence="9" id="KW-0234">DNA repair</keyword>
<dbReference type="GO" id="GO:0003684">
    <property type="term" value="F:damaged DNA binding"/>
    <property type="evidence" value="ECO:0007669"/>
    <property type="project" value="InterPro"/>
</dbReference>
<keyword evidence="8" id="KW-0238">DNA-binding</keyword>
<protein>
    <recommendedName>
        <fullName evidence="2">DNA-(apurinic or apyrimidinic site) lyase</fullName>
        <ecNumber evidence="2">4.2.99.18</ecNumber>
    </recommendedName>
</protein>
<dbReference type="GO" id="GO:0008270">
    <property type="term" value="F:zinc ion binding"/>
    <property type="evidence" value="ECO:0007669"/>
    <property type="project" value="UniProtKB-KW"/>
</dbReference>
<dbReference type="EMBL" id="FWZT01000013">
    <property type="protein sequence ID" value="SMF43094.1"/>
    <property type="molecule type" value="Genomic_DNA"/>
</dbReference>
<evidence type="ECO:0000256" key="4">
    <source>
        <dbReference type="ARBA" id="ARBA00022763"/>
    </source>
</evidence>
<dbReference type="InterPro" id="IPR035937">
    <property type="entry name" value="FPG_N"/>
</dbReference>
<dbReference type="STRING" id="1513793.SAMN06296036_11352"/>
<accession>A0A1Y6CAI0</accession>
<dbReference type="SUPFAM" id="SSF81624">
    <property type="entry name" value="N-terminal domain of MutM-like DNA repair proteins"/>
    <property type="match status" value="1"/>
</dbReference>
<dbReference type="SMART" id="SM00898">
    <property type="entry name" value="Fapy_DNA_glyco"/>
    <property type="match status" value="1"/>
</dbReference>
<keyword evidence="6" id="KW-0378">Hydrolase</keyword>
<keyword evidence="4" id="KW-0227">DNA damage</keyword>
<dbReference type="GO" id="GO:0140078">
    <property type="term" value="F:class I DNA-(apurinic or apyrimidinic site) endonuclease activity"/>
    <property type="evidence" value="ECO:0007669"/>
    <property type="project" value="UniProtKB-EC"/>
</dbReference>
<evidence type="ECO:0000256" key="7">
    <source>
        <dbReference type="ARBA" id="ARBA00022833"/>
    </source>
</evidence>
<keyword evidence="17" id="KW-1185">Reference proteome</keyword>
<feature type="domain" description="FPG-type" evidence="14">
    <location>
        <begin position="238"/>
        <end position="272"/>
    </location>
</feature>
<keyword evidence="7" id="KW-0862">Zinc</keyword>
<dbReference type="InterPro" id="IPR015886">
    <property type="entry name" value="H2TH_FPG"/>
</dbReference>
<comment type="similarity">
    <text evidence="1">Belongs to the FPG family.</text>
</comment>
<dbReference type="PROSITE" id="PS51068">
    <property type="entry name" value="FPG_CAT"/>
    <property type="match status" value="1"/>
</dbReference>
<name>A0A1Y6CAI0_9BACT</name>
<dbReference type="Pfam" id="PF01149">
    <property type="entry name" value="Fapy_DNA_glyco"/>
    <property type="match status" value="1"/>
</dbReference>
<evidence type="ECO:0000313" key="17">
    <source>
        <dbReference type="Proteomes" id="UP000192907"/>
    </source>
</evidence>
<dbReference type="Gene3D" id="1.10.8.50">
    <property type="match status" value="1"/>
</dbReference>
<gene>
    <name evidence="16" type="ORF">SAMN06296036_11352</name>
</gene>
<evidence type="ECO:0000256" key="11">
    <source>
        <dbReference type="ARBA" id="ARBA00023268"/>
    </source>
</evidence>
<dbReference type="GO" id="GO:0000703">
    <property type="term" value="F:oxidized pyrimidine nucleobase lesion DNA N-glycosylase activity"/>
    <property type="evidence" value="ECO:0007669"/>
    <property type="project" value="TreeGrafter"/>
</dbReference>
<dbReference type="Gene3D" id="3.20.190.10">
    <property type="entry name" value="MutM-like, N-terminal"/>
    <property type="match status" value="1"/>
</dbReference>
<dbReference type="PROSITE" id="PS51066">
    <property type="entry name" value="ZF_FPG_2"/>
    <property type="match status" value="1"/>
</dbReference>
<reference evidence="17" key="1">
    <citation type="submission" date="2017-04" db="EMBL/GenBank/DDBJ databases">
        <authorList>
            <person name="Varghese N."/>
            <person name="Submissions S."/>
        </authorList>
    </citation>
    <scope>NUCLEOTIDE SEQUENCE [LARGE SCALE GENOMIC DNA]</scope>
    <source>
        <strain evidence="17">RKEM611</strain>
    </source>
</reference>
<dbReference type="Pfam" id="PF06831">
    <property type="entry name" value="H2TH"/>
    <property type="match status" value="1"/>
</dbReference>
<dbReference type="EC" id="4.2.99.18" evidence="2"/>
<keyword evidence="3" id="KW-0479">Metal-binding</keyword>
<dbReference type="InterPro" id="IPR012319">
    <property type="entry name" value="FPG_cat"/>
</dbReference>
<evidence type="ECO:0000256" key="13">
    <source>
        <dbReference type="PROSITE-ProRule" id="PRU00391"/>
    </source>
</evidence>
<evidence type="ECO:0000259" key="15">
    <source>
        <dbReference type="PROSITE" id="PS51068"/>
    </source>
</evidence>
<dbReference type="InterPro" id="IPR000214">
    <property type="entry name" value="Znf_DNA_glyclase/AP_lyase"/>
</dbReference>
<evidence type="ECO:0000256" key="2">
    <source>
        <dbReference type="ARBA" id="ARBA00012720"/>
    </source>
</evidence>
<keyword evidence="16" id="KW-0255">Endonuclease</keyword>
<proteinExistence type="inferred from homology"/>
<feature type="domain" description="Formamidopyrimidine-DNA glycosylase catalytic" evidence="15">
    <location>
        <begin position="2"/>
        <end position="90"/>
    </location>
</feature>